<feature type="domain" description="ABC transporter" evidence="14">
    <location>
        <begin position="27"/>
        <end position="257"/>
    </location>
</feature>
<protein>
    <submittedName>
        <fullName evidence="15">ATP-binding cassette domain-containing protein</fullName>
    </submittedName>
</protein>
<keyword evidence="7" id="KW-0547">Nucleotide-binding</keyword>
<dbReference type="PROSITE" id="PS00211">
    <property type="entry name" value="ABC_TRANSPORTER_1"/>
    <property type="match status" value="2"/>
</dbReference>
<keyword evidence="16" id="KW-1185">Reference proteome</keyword>
<feature type="region of interest" description="Disordered" evidence="12">
    <location>
        <begin position="298"/>
        <end position="318"/>
    </location>
</feature>
<dbReference type="GO" id="GO:0016887">
    <property type="term" value="F:ATP hydrolysis activity"/>
    <property type="evidence" value="ECO:0007669"/>
    <property type="project" value="InterPro"/>
</dbReference>
<comment type="similarity">
    <text evidence="3">Belongs to the ABC transporter superfamily.</text>
</comment>
<proteinExistence type="inferred from homology"/>
<evidence type="ECO:0000256" key="10">
    <source>
        <dbReference type="ARBA" id="ARBA00022989"/>
    </source>
</evidence>
<dbReference type="RefSeq" id="WP_185179271.1">
    <property type="nucleotide sequence ID" value="NZ_CBCSEP010000020.1"/>
</dbReference>
<dbReference type="CDD" id="cd03225">
    <property type="entry name" value="ABC_cobalt_CbiO_domain1"/>
    <property type="match status" value="1"/>
</dbReference>
<feature type="compositionally biased region" description="Basic and acidic residues" evidence="12">
    <location>
        <begin position="429"/>
        <end position="462"/>
    </location>
</feature>
<keyword evidence="6 13" id="KW-0812">Transmembrane</keyword>
<keyword evidence="8 15" id="KW-0067">ATP-binding</keyword>
<evidence type="ECO:0000256" key="2">
    <source>
        <dbReference type="ARBA" id="ARBA00004202"/>
    </source>
</evidence>
<keyword evidence="11 13" id="KW-0472">Membrane</keyword>
<evidence type="ECO:0000313" key="16">
    <source>
        <dbReference type="Proteomes" id="UP000574133"/>
    </source>
</evidence>
<evidence type="ECO:0000256" key="6">
    <source>
        <dbReference type="ARBA" id="ARBA00022692"/>
    </source>
</evidence>
<evidence type="ECO:0000256" key="1">
    <source>
        <dbReference type="ARBA" id="ARBA00004141"/>
    </source>
</evidence>
<dbReference type="EMBL" id="JACJVN010000042">
    <property type="protein sequence ID" value="MBB6677993.1"/>
    <property type="molecule type" value="Genomic_DNA"/>
</dbReference>
<dbReference type="PROSITE" id="PS50893">
    <property type="entry name" value="ABC_TRANSPORTER_2"/>
    <property type="match status" value="2"/>
</dbReference>
<keyword evidence="4" id="KW-0813">Transport</keyword>
<feature type="transmembrane region" description="Helical" evidence="13">
    <location>
        <begin position="900"/>
        <end position="918"/>
    </location>
</feature>
<dbReference type="SUPFAM" id="SSF52540">
    <property type="entry name" value="P-loop containing nucleoside triphosphate hydrolases"/>
    <property type="match status" value="2"/>
</dbReference>
<evidence type="ECO:0000256" key="3">
    <source>
        <dbReference type="ARBA" id="ARBA00005417"/>
    </source>
</evidence>
<evidence type="ECO:0000256" key="11">
    <source>
        <dbReference type="ARBA" id="ARBA00023136"/>
    </source>
</evidence>
<feature type="compositionally biased region" description="Polar residues" evidence="12">
    <location>
        <begin position="710"/>
        <end position="740"/>
    </location>
</feature>
<evidence type="ECO:0000256" key="12">
    <source>
        <dbReference type="SAM" id="MobiDB-lite"/>
    </source>
</evidence>
<dbReference type="InterPro" id="IPR003593">
    <property type="entry name" value="AAA+_ATPase"/>
</dbReference>
<name>A0A841T905_9BACL</name>
<dbReference type="PANTHER" id="PTHR43553">
    <property type="entry name" value="HEAVY METAL TRANSPORTER"/>
    <property type="match status" value="1"/>
</dbReference>
<dbReference type="AlphaFoldDB" id="A0A841T905"/>
<organism evidence="15 16">
    <name type="scientific">Cohnella lubricantis</name>
    <dbReference type="NCBI Taxonomy" id="2163172"/>
    <lineage>
        <taxon>Bacteria</taxon>
        <taxon>Bacillati</taxon>
        <taxon>Bacillota</taxon>
        <taxon>Bacilli</taxon>
        <taxon>Bacillales</taxon>
        <taxon>Paenibacillaceae</taxon>
        <taxon>Cohnella</taxon>
    </lineage>
</organism>
<accession>A0A841T905</accession>
<evidence type="ECO:0000313" key="15">
    <source>
        <dbReference type="EMBL" id="MBB6677993.1"/>
    </source>
</evidence>
<evidence type="ECO:0000259" key="14">
    <source>
        <dbReference type="PROSITE" id="PS50893"/>
    </source>
</evidence>
<comment type="subcellular location">
    <subcellularLocation>
        <location evidence="2">Cell membrane</location>
        <topology evidence="2">Peripheral membrane protein</topology>
    </subcellularLocation>
    <subcellularLocation>
        <location evidence="1">Membrane</location>
        <topology evidence="1">Multi-pass membrane protein</topology>
    </subcellularLocation>
</comment>
<sequence>MLNARGTVEMDRAAEWNRVKETNSLLVQGLSVYTELEDDTASARIENVDLCLEPGEWITIVGVNGSGKSTLARVLAGLPMDGAVGTMRRGFAGAGAAAYVMQQPDAQLFGETPREELMFALEWLETPAGEMESRALFALERAGLAPLADEPWKRLSGGQRQLAAVAAAAAAAADGRAKLIVFDEATSMLDAEAASRVMSMARELQADGAAVVWVTQRLEELTPEMRVVAMREGRVVFEGSGREFLFGREPDREEPPCVRCGLRLPYLAELALEMRKLGKLGSPLPMTGAEWQREIGAAAPASSQELGRSEVSGGGEELGGEDGSILIGSCSPDGERFALGRTALLSQRRLDQLKRITLQPGAVTVLLGANGAGKTSLLETLAGLRAPGELVVAYGDKPLWLEHGRGAGARGKLRAIDIETEKLDAGLNEREIGKESAIREENAGPNGDERLSENAKQEERPDGNAGDARLQIELRSSDAFGIARVTKSKRRLNPEAIRRYAYASQAPEEQLICRTAQQELMETLRPYRLSGEAQSERIEAALQAVGWDAERRSEDPNRMSGGERRRLALACLIAAPVPWLLIDEPTAGLDAAGQMLLAEQLRRMTASGTGVLLVSHDSEWALPLADRVLLMLPDGGIRDCTREQLLLHPRWWKEAGMEVPAWLETIHPLLRQGASLSTVWHPERLAREWTRIAAEEREDAVKGAGEEQGSAVTQAEANAPKESQTPMPMKSQTPMNSQTPMELKMPADPRLPLEPQTPKDPRSPKELHKQKEPQTQEQSDPQRNAHHMRSARQAQSELRARRRYIEADGHSALSGFDPRSVWLSYVLLSLAIFTQRGWLGLAASAIATTAAVLLGRIPLRRWRGLIAGYAIFSVLVALVAGIGAGGSIAMDAFLTALESLARTFLVTILGLGLALAVTPLRLRRSLEQLLSFRGRQPMAAQKFILTVTLMLRFIPQFLTEWNRFARYAVARSKEAKLTLRAVPRRLRATALPFLLSLLRLGEQAADALESRGVGSRRRKTVLSLQRWRKRDTALAIGALAASLALRLCG</sequence>
<dbReference type="GO" id="GO:0042626">
    <property type="term" value="F:ATPase-coupled transmembrane transporter activity"/>
    <property type="evidence" value="ECO:0007669"/>
    <property type="project" value="TreeGrafter"/>
</dbReference>
<dbReference type="InterPro" id="IPR003339">
    <property type="entry name" value="ABC/ECF_trnsptr_transmembrane"/>
</dbReference>
<dbReference type="SMART" id="SM00382">
    <property type="entry name" value="AAA"/>
    <property type="match status" value="2"/>
</dbReference>
<evidence type="ECO:0000256" key="4">
    <source>
        <dbReference type="ARBA" id="ARBA00022448"/>
    </source>
</evidence>
<dbReference type="InterPro" id="IPR017871">
    <property type="entry name" value="ABC_transporter-like_CS"/>
</dbReference>
<dbReference type="Gene3D" id="3.40.50.300">
    <property type="entry name" value="P-loop containing nucleotide triphosphate hydrolases"/>
    <property type="match status" value="2"/>
</dbReference>
<dbReference type="PANTHER" id="PTHR43553:SF24">
    <property type="entry name" value="ENERGY-COUPLING FACTOR TRANSPORTER ATP-BINDING PROTEIN ECFA1"/>
    <property type="match status" value="1"/>
</dbReference>
<dbReference type="GO" id="GO:0043190">
    <property type="term" value="C:ATP-binding cassette (ABC) transporter complex"/>
    <property type="evidence" value="ECO:0007669"/>
    <property type="project" value="TreeGrafter"/>
</dbReference>
<evidence type="ECO:0000256" key="9">
    <source>
        <dbReference type="ARBA" id="ARBA00022967"/>
    </source>
</evidence>
<feature type="domain" description="ABC transporter" evidence="14">
    <location>
        <begin position="334"/>
        <end position="658"/>
    </location>
</feature>
<comment type="caution">
    <text evidence="15">The sequence shown here is derived from an EMBL/GenBank/DDBJ whole genome shotgun (WGS) entry which is preliminary data.</text>
</comment>
<keyword evidence="10 13" id="KW-1133">Transmembrane helix</keyword>
<dbReference type="Proteomes" id="UP000574133">
    <property type="component" value="Unassembled WGS sequence"/>
</dbReference>
<dbReference type="InterPro" id="IPR003439">
    <property type="entry name" value="ABC_transporter-like_ATP-bd"/>
</dbReference>
<feature type="compositionally biased region" description="Basic and acidic residues" evidence="12">
    <location>
        <begin position="757"/>
        <end position="774"/>
    </location>
</feature>
<gene>
    <name evidence="15" type="ORF">H4Q31_11725</name>
</gene>
<feature type="region of interest" description="Disordered" evidence="12">
    <location>
        <begin position="429"/>
        <end position="466"/>
    </location>
</feature>
<feature type="transmembrane region" description="Helical" evidence="13">
    <location>
        <begin position="866"/>
        <end position="888"/>
    </location>
</feature>
<keyword evidence="9" id="KW-1278">Translocase</keyword>
<dbReference type="InterPro" id="IPR050095">
    <property type="entry name" value="ECF_ABC_transporter_ATP-bd"/>
</dbReference>
<evidence type="ECO:0000256" key="13">
    <source>
        <dbReference type="SAM" id="Phobius"/>
    </source>
</evidence>
<keyword evidence="5" id="KW-1003">Cell membrane</keyword>
<evidence type="ECO:0000256" key="7">
    <source>
        <dbReference type="ARBA" id="ARBA00022741"/>
    </source>
</evidence>
<dbReference type="Pfam" id="PF02361">
    <property type="entry name" value="CbiQ"/>
    <property type="match status" value="1"/>
</dbReference>
<dbReference type="InterPro" id="IPR027417">
    <property type="entry name" value="P-loop_NTPase"/>
</dbReference>
<reference evidence="15 16" key="1">
    <citation type="submission" date="2020-08" db="EMBL/GenBank/DDBJ databases">
        <title>Cohnella phylogeny.</title>
        <authorList>
            <person name="Dunlap C."/>
        </authorList>
    </citation>
    <scope>NUCLEOTIDE SEQUENCE [LARGE SCALE GENOMIC DNA]</scope>
    <source>
        <strain evidence="15 16">DSM 103658</strain>
    </source>
</reference>
<feature type="region of interest" description="Disordered" evidence="12">
    <location>
        <begin position="697"/>
        <end position="798"/>
    </location>
</feature>
<evidence type="ECO:0000256" key="8">
    <source>
        <dbReference type="ARBA" id="ARBA00022840"/>
    </source>
</evidence>
<dbReference type="InterPro" id="IPR015856">
    <property type="entry name" value="ABC_transpr_CbiO/EcfA_su"/>
</dbReference>
<feature type="transmembrane region" description="Helical" evidence="13">
    <location>
        <begin position="837"/>
        <end position="854"/>
    </location>
</feature>
<evidence type="ECO:0000256" key="5">
    <source>
        <dbReference type="ARBA" id="ARBA00022475"/>
    </source>
</evidence>
<dbReference type="GO" id="GO:0005524">
    <property type="term" value="F:ATP binding"/>
    <property type="evidence" value="ECO:0007669"/>
    <property type="project" value="UniProtKB-KW"/>
</dbReference>
<dbReference type="Pfam" id="PF00005">
    <property type="entry name" value="ABC_tran"/>
    <property type="match status" value="2"/>
</dbReference>
<dbReference type="CDD" id="cd16914">
    <property type="entry name" value="EcfT"/>
    <property type="match status" value="1"/>
</dbReference>